<comment type="cofactor">
    <cofactor evidence="1">
        <name>Mg(2+)</name>
        <dbReference type="ChEBI" id="CHEBI:18420"/>
    </cofactor>
</comment>
<dbReference type="EMBL" id="BLVO01000012">
    <property type="protein sequence ID" value="GFM32668.1"/>
    <property type="molecule type" value="Genomic_DNA"/>
</dbReference>
<evidence type="ECO:0000256" key="4">
    <source>
        <dbReference type="ARBA" id="ARBA00022723"/>
    </source>
</evidence>
<dbReference type="Gene3D" id="3.30.310.50">
    <property type="entry name" value="Alpha-D-phosphohexomutase, C-terminal domain"/>
    <property type="match status" value="1"/>
</dbReference>
<dbReference type="GO" id="GO:0016868">
    <property type="term" value="F:intramolecular phosphotransferase activity"/>
    <property type="evidence" value="ECO:0007669"/>
    <property type="project" value="InterPro"/>
</dbReference>
<proteinExistence type="inferred from homology"/>
<sequence>MKPVTETVFRAYDIRGVVGSDFDEEWVECLGRAIGTFFVRRGHRDAVVGYDCRHSSPSYQQALTRGLLSTGVDVTALGMVATPLLYFGIVHLGRQAGVMITASHNPPQYNGFKVWAGRGTVHTTAIREIYEIMASGEFAEGQGIGCEFDIVPDYEAAVLERNRLSRPLKVVVDGGNGAGGEVCARILRRMGCEVEEMYCEPDGDFPNHHPDPTIEAYMTDLIGRMRATGADLGIGLDGDADRLGIVDAGGRLLLGDELFSLFARDVLARLPGSLLIGDVKCSHRLFDDIRQHGGRTMMWVTGHSVMKAKMLEENAPMAGELSGHMFFNEGWFGFDDAVYAAARMASILSAQKKPLTELPGWPHACSTPELHVPCPDAVKFAVIKKAQDYFRARHDDVIDIDGVRLNFPDGWGLVRASNTQPVLVMRYEAQTGDRLDEIRTMMETPLLEWIAEAGGQI</sequence>
<protein>
    <submittedName>
        <fullName evidence="12">Phosphomannomutase</fullName>
    </submittedName>
</protein>
<dbReference type="Pfam" id="PF02878">
    <property type="entry name" value="PGM_PMM_I"/>
    <property type="match status" value="1"/>
</dbReference>
<dbReference type="AlphaFoldDB" id="A0A7J0BGK5"/>
<evidence type="ECO:0000259" key="9">
    <source>
        <dbReference type="Pfam" id="PF02878"/>
    </source>
</evidence>
<accession>A0A7J0BGK5</accession>
<gene>
    <name evidence="12" type="ORF">DSM101010T_10330</name>
</gene>
<name>A0A7J0BGK5_9BACT</name>
<reference evidence="12 13" key="1">
    <citation type="submission" date="2020-05" db="EMBL/GenBank/DDBJ databases">
        <title>Draft genome sequence of Desulfovibrio sp. strain HN2T.</title>
        <authorList>
            <person name="Ueno A."/>
            <person name="Tamazawa S."/>
            <person name="Tamamura S."/>
            <person name="Murakami T."/>
            <person name="Kiyama T."/>
            <person name="Inomata H."/>
            <person name="Amano Y."/>
            <person name="Miyakawa K."/>
            <person name="Tamaki H."/>
            <person name="Naganuma T."/>
            <person name="Kaneko K."/>
        </authorList>
    </citation>
    <scope>NUCLEOTIDE SEQUENCE [LARGE SCALE GENOMIC DNA]</scope>
    <source>
        <strain evidence="12 13">HN2</strain>
    </source>
</reference>
<comment type="caution">
    <text evidence="12">The sequence shown here is derived from an EMBL/GenBank/DDBJ whole genome shotgun (WGS) entry which is preliminary data.</text>
</comment>
<comment type="similarity">
    <text evidence="2 7">Belongs to the phosphohexose mutase family.</text>
</comment>
<feature type="domain" description="Alpha-D-phosphohexomutase alpha/beta/alpha" evidence="11">
    <location>
        <begin position="255"/>
        <end position="358"/>
    </location>
</feature>
<dbReference type="InterPro" id="IPR036900">
    <property type="entry name" value="A-D-PHexomutase_C_sf"/>
</dbReference>
<dbReference type="InterPro" id="IPR005843">
    <property type="entry name" value="A-D-PHexomutase_C"/>
</dbReference>
<dbReference type="InterPro" id="IPR016055">
    <property type="entry name" value="A-D-PHexomutase_a/b/a-I/II/III"/>
</dbReference>
<dbReference type="InterPro" id="IPR016066">
    <property type="entry name" value="A-D-PHexomutase_CS"/>
</dbReference>
<keyword evidence="5 7" id="KW-0460">Magnesium</keyword>
<dbReference type="SUPFAM" id="SSF55957">
    <property type="entry name" value="Phosphoglucomutase, C-terminal domain"/>
    <property type="match status" value="1"/>
</dbReference>
<dbReference type="GO" id="GO:0005975">
    <property type="term" value="P:carbohydrate metabolic process"/>
    <property type="evidence" value="ECO:0007669"/>
    <property type="project" value="InterPro"/>
</dbReference>
<dbReference type="Pfam" id="PF02879">
    <property type="entry name" value="PGM_PMM_II"/>
    <property type="match status" value="1"/>
</dbReference>
<dbReference type="PROSITE" id="PS00710">
    <property type="entry name" value="PGM_PMM"/>
    <property type="match status" value="1"/>
</dbReference>
<evidence type="ECO:0000313" key="12">
    <source>
        <dbReference type="EMBL" id="GFM32668.1"/>
    </source>
</evidence>
<dbReference type="InterPro" id="IPR005841">
    <property type="entry name" value="Alpha-D-phosphohexomutase_SF"/>
</dbReference>
<dbReference type="SUPFAM" id="SSF53738">
    <property type="entry name" value="Phosphoglucomutase, first 3 domains"/>
    <property type="match status" value="3"/>
</dbReference>
<feature type="domain" description="Alpha-D-phosphohexomutase alpha/beta/alpha" evidence="10">
    <location>
        <begin position="164"/>
        <end position="250"/>
    </location>
</feature>
<evidence type="ECO:0000259" key="8">
    <source>
        <dbReference type="Pfam" id="PF00408"/>
    </source>
</evidence>
<evidence type="ECO:0000256" key="5">
    <source>
        <dbReference type="ARBA" id="ARBA00022842"/>
    </source>
</evidence>
<feature type="domain" description="Alpha-D-phosphohexomutase C-terminal" evidence="8">
    <location>
        <begin position="370"/>
        <end position="442"/>
    </location>
</feature>
<dbReference type="RefSeq" id="WP_174404359.1">
    <property type="nucleotide sequence ID" value="NZ_BLVO01000012.1"/>
</dbReference>
<evidence type="ECO:0000259" key="10">
    <source>
        <dbReference type="Pfam" id="PF02879"/>
    </source>
</evidence>
<dbReference type="InterPro" id="IPR005845">
    <property type="entry name" value="A-D-PHexomutase_a/b/a-II"/>
</dbReference>
<evidence type="ECO:0000259" key="11">
    <source>
        <dbReference type="Pfam" id="PF02880"/>
    </source>
</evidence>
<keyword evidence="4 7" id="KW-0479">Metal-binding</keyword>
<dbReference type="InterPro" id="IPR005846">
    <property type="entry name" value="A-D-PHexomutase_a/b/a-III"/>
</dbReference>
<keyword evidence="3" id="KW-0597">Phosphoprotein</keyword>
<evidence type="ECO:0000256" key="7">
    <source>
        <dbReference type="RuleBase" id="RU004326"/>
    </source>
</evidence>
<evidence type="ECO:0000256" key="6">
    <source>
        <dbReference type="ARBA" id="ARBA00023235"/>
    </source>
</evidence>
<evidence type="ECO:0000313" key="13">
    <source>
        <dbReference type="Proteomes" id="UP000503840"/>
    </source>
</evidence>
<dbReference type="Gene3D" id="3.40.120.10">
    <property type="entry name" value="Alpha-D-Glucose-1,6-Bisphosphate, subunit A, domain 3"/>
    <property type="match status" value="3"/>
</dbReference>
<dbReference type="PRINTS" id="PR00509">
    <property type="entry name" value="PGMPMM"/>
</dbReference>
<keyword evidence="13" id="KW-1185">Reference proteome</keyword>
<evidence type="ECO:0000256" key="2">
    <source>
        <dbReference type="ARBA" id="ARBA00010231"/>
    </source>
</evidence>
<dbReference type="PANTHER" id="PTHR43771">
    <property type="entry name" value="PHOSPHOMANNOMUTASE"/>
    <property type="match status" value="1"/>
</dbReference>
<keyword evidence="6" id="KW-0413">Isomerase</keyword>
<dbReference type="InterPro" id="IPR005844">
    <property type="entry name" value="A-D-PHexomutase_a/b/a-I"/>
</dbReference>
<evidence type="ECO:0000256" key="3">
    <source>
        <dbReference type="ARBA" id="ARBA00022553"/>
    </source>
</evidence>
<dbReference type="Pfam" id="PF00408">
    <property type="entry name" value="PGM_PMM_IV"/>
    <property type="match status" value="1"/>
</dbReference>
<dbReference type="Pfam" id="PF02880">
    <property type="entry name" value="PGM_PMM_III"/>
    <property type="match status" value="1"/>
</dbReference>
<evidence type="ECO:0000256" key="1">
    <source>
        <dbReference type="ARBA" id="ARBA00001946"/>
    </source>
</evidence>
<feature type="domain" description="Alpha-D-phosphohexomutase alpha/beta/alpha" evidence="9">
    <location>
        <begin position="8"/>
        <end position="138"/>
    </location>
</feature>
<dbReference type="CDD" id="cd03089">
    <property type="entry name" value="PMM_PGM"/>
    <property type="match status" value="1"/>
</dbReference>
<dbReference type="PANTHER" id="PTHR43771:SF2">
    <property type="entry name" value="PHOSPHOMANNOMUTASE_PHOSPHOGLUCOMUTASE"/>
    <property type="match status" value="1"/>
</dbReference>
<dbReference type="Proteomes" id="UP000503840">
    <property type="component" value="Unassembled WGS sequence"/>
</dbReference>
<dbReference type="GO" id="GO:0000287">
    <property type="term" value="F:magnesium ion binding"/>
    <property type="evidence" value="ECO:0007669"/>
    <property type="project" value="InterPro"/>
</dbReference>
<organism evidence="12 13">
    <name type="scientific">Desulfovibrio subterraneus</name>
    <dbReference type="NCBI Taxonomy" id="2718620"/>
    <lineage>
        <taxon>Bacteria</taxon>
        <taxon>Pseudomonadati</taxon>
        <taxon>Thermodesulfobacteriota</taxon>
        <taxon>Desulfovibrionia</taxon>
        <taxon>Desulfovibrionales</taxon>
        <taxon>Desulfovibrionaceae</taxon>
        <taxon>Desulfovibrio</taxon>
    </lineage>
</organism>